<dbReference type="SUPFAM" id="SSF52540">
    <property type="entry name" value="P-loop containing nucleoside triphosphate hydrolases"/>
    <property type="match status" value="2"/>
</dbReference>
<feature type="compositionally biased region" description="Basic and acidic residues" evidence="11">
    <location>
        <begin position="639"/>
        <end position="654"/>
    </location>
</feature>
<dbReference type="PROSITE" id="PS51192">
    <property type="entry name" value="HELICASE_ATP_BIND_1"/>
    <property type="match status" value="1"/>
</dbReference>
<dbReference type="EC" id="3.6.4.13" evidence="10"/>
<dbReference type="InterPro" id="IPR001650">
    <property type="entry name" value="Helicase_C-like"/>
</dbReference>
<evidence type="ECO:0000256" key="3">
    <source>
        <dbReference type="ARBA" id="ARBA00022741"/>
    </source>
</evidence>
<dbReference type="InterPro" id="IPR011545">
    <property type="entry name" value="DEAD/DEAH_box_helicase_dom"/>
</dbReference>
<evidence type="ECO:0000259" key="12">
    <source>
        <dbReference type="PROSITE" id="PS51192"/>
    </source>
</evidence>
<dbReference type="SMART" id="SM00487">
    <property type="entry name" value="DEXDc"/>
    <property type="match status" value="1"/>
</dbReference>
<evidence type="ECO:0000259" key="13">
    <source>
        <dbReference type="PROSITE" id="PS51194"/>
    </source>
</evidence>
<comment type="subcellular location">
    <subcellularLocation>
        <location evidence="1">Nucleus</location>
        <location evidence="1">Nucleolus</location>
    </subcellularLocation>
</comment>
<dbReference type="Pfam" id="PF00270">
    <property type="entry name" value="DEAD"/>
    <property type="match status" value="1"/>
</dbReference>
<feature type="compositionally biased region" description="Basic and acidic residues" evidence="11">
    <location>
        <begin position="577"/>
        <end position="628"/>
    </location>
</feature>
<sequence length="654" mass="73279">MFRQGMRRCASAASRITATPSMRLTAQRWTISQTAATPLYSVTPKLSSFVHFKQYSTERDESAAPAESEESMRFDELSRLDLNPTILSNITDGLGYETMSPVQAKTIAPALKGTDIVAQAKTGTGKTIAFLLPLLQRMLHEDPSLAHRKALRQARCDDIRGIVLSPTRELAMQIAEEAKMLVKNTGLVVQIAVGGTQKSEMLRRARRMGCHLLIATPGRLHDLLSDPRSGIEAPNLAAMVLDEADRMLDTGFEQELKSIVDLLPSPDQKVRQTMLVSATIPDNVIRLARTMVRPDDFEFIQTIPENESLTHDRIPQNIVKLDGWKNVFPSVFELIDRESAKAKSKPDAKPFKAIVYFNTTALVQMAGELAYMRRKSGDMNVQTYAIHSALTQNQRTRAADFFRSASSAILFSSDVTARGMDFPDVTHVIQVDCPRDRESYIHRLGRTGRQGKDGEGWILLPPSSLRTTRNMLKGLPIKPNESLESATASPGAAGETSYVDDTAQLYSRLPSNLLGSTYTSVFGAHMGSREELAQELQQWVVEGWGWEAPPPVSTSWARNLGISTRYLNINSPPRTGFSRDERSSRDDRDDRDDRGNRGDAFDNMRRNVRRDDRGRGSDRFGGRGRDSGRFPSKRRERFSRRDSYPRHKEEESSW</sequence>
<keyword evidence="16" id="KW-1185">Reference proteome</keyword>
<dbReference type="PROSITE" id="PS51194">
    <property type="entry name" value="HELICASE_CTER"/>
    <property type="match status" value="1"/>
</dbReference>
<reference evidence="15 16" key="1">
    <citation type="journal article" date="2015" name="Genome Announc.">
        <title>Draft Genome Sequence and Gene Annotation of the Entomopathogenic Fungus Verticillium hemipterigenum.</title>
        <authorList>
            <person name="Horn F."/>
            <person name="Habel A."/>
            <person name="Scharf D.H."/>
            <person name="Dworschak J."/>
            <person name="Brakhage A.A."/>
            <person name="Guthke R."/>
            <person name="Hertweck C."/>
            <person name="Linde J."/>
        </authorList>
    </citation>
    <scope>NUCLEOTIDE SEQUENCE [LARGE SCALE GENOMIC DNA]</scope>
</reference>
<evidence type="ECO:0000256" key="7">
    <source>
        <dbReference type="ARBA" id="ARBA00022884"/>
    </source>
</evidence>
<evidence type="ECO:0000256" key="11">
    <source>
        <dbReference type="SAM" id="MobiDB-lite"/>
    </source>
</evidence>
<comment type="function">
    <text evidence="10">RNA helicase.</text>
</comment>
<evidence type="ECO:0000256" key="5">
    <source>
        <dbReference type="ARBA" id="ARBA00022806"/>
    </source>
</evidence>
<organism evidence="15 16">
    <name type="scientific">[Torrubiella] hemipterigena</name>
    <dbReference type="NCBI Taxonomy" id="1531966"/>
    <lineage>
        <taxon>Eukaryota</taxon>
        <taxon>Fungi</taxon>
        <taxon>Dikarya</taxon>
        <taxon>Ascomycota</taxon>
        <taxon>Pezizomycotina</taxon>
        <taxon>Sordariomycetes</taxon>
        <taxon>Hypocreomycetidae</taxon>
        <taxon>Hypocreales</taxon>
        <taxon>Clavicipitaceae</taxon>
        <taxon>Clavicipitaceae incertae sedis</taxon>
        <taxon>'Torrubiella' clade</taxon>
    </lineage>
</organism>
<evidence type="ECO:0000313" key="15">
    <source>
        <dbReference type="EMBL" id="CEJ84633.1"/>
    </source>
</evidence>
<dbReference type="PROSITE" id="PS00039">
    <property type="entry name" value="DEAD_ATP_HELICASE"/>
    <property type="match status" value="1"/>
</dbReference>
<dbReference type="GO" id="GO:0016787">
    <property type="term" value="F:hydrolase activity"/>
    <property type="evidence" value="ECO:0007669"/>
    <property type="project" value="UniProtKB-KW"/>
</dbReference>
<dbReference type="GO" id="GO:0005524">
    <property type="term" value="F:ATP binding"/>
    <property type="evidence" value="ECO:0007669"/>
    <property type="project" value="UniProtKB-UniRule"/>
</dbReference>
<dbReference type="HOGENOM" id="CLU_003041_26_6_1"/>
<feature type="domain" description="DEAD-box RNA helicase Q" evidence="14">
    <location>
        <begin position="75"/>
        <end position="104"/>
    </location>
</feature>
<dbReference type="Proteomes" id="UP000039046">
    <property type="component" value="Unassembled WGS sequence"/>
</dbReference>
<dbReference type="OrthoDB" id="193716at2759"/>
<keyword evidence="3 9" id="KW-0547">Nucleotide-binding</keyword>
<gene>
    <name evidence="15" type="ORF">VHEMI03533</name>
</gene>
<evidence type="ECO:0000256" key="10">
    <source>
        <dbReference type="RuleBase" id="RU365068"/>
    </source>
</evidence>
<dbReference type="PROSITE" id="PS51195">
    <property type="entry name" value="Q_MOTIF"/>
    <property type="match status" value="1"/>
</dbReference>
<dbReference type="EMBL" id="CDHN01000002">
    <property type="protein sequence ID" value="CEJ84633.1"/>
    <property type="molecule type" value="Genomic_DNA"/>
</dbReference>
<dbReference type="CDD" id="cd18787">
    <property type="entry name" value="SF2_C_DEAD"/>
    <property type="match status" value="1"/>
</dbReference>
<evidence type="ECO:0000256" key="9">
    <source>
        <dbReference type="RuleBase" id="RU000492"/>
    </source>
</evidence>
<evidence type="ECO:0000313" key="16">
    <source>
        <dbReference type="Proteomes" id="UP000039046"/>
    </source>
</evidence>
<dbReference type="GO" id="GO:0006364">
    <property type="term" value="P:rRNA processing"/>
    <property type="evidence" value="ECO:0007669"/>
    <property type="project" value="UniProtKB-KW"/>
</dbReference>
<keyword evidence="6 9" id="KW-0067">ATP-binding</keyword>
<dbReference type="PANTHER" id="PTHR24031">
    <property type="entry name" value="RNA HELICASE"/>
    <property type="match status" value="1"/>
</dbReference>
<dbReference type="InterPro" id="IPR027417">
    <property type="entry name" value="P-loop_NTPase"/>
</dbReference>
<dbReference type="GO" id="GO:0005730">
    <property type="term" value="C:nucleolus"/>
    <property type="evidence" value="ECO:0007669"/>
    <property type="project" value="UniProtKB-SubCell"/>
</dbReference>
<keyword evidence="2" id="KW-0698">rRNA processing</keyword>
<comment type="similarity">
    <text evidence="9">Belongs to the DEAD box helicase family.</text>
</comment>
<dbReference type="AlphaFoldDB" id="A0A0A1SYS0"/>
<evidence type="ECO:0000256" key="8">
    <source>
        <dbReference type="PROSITE-ProRule" id="PRU00552"/>
    </source>
</evidence>
<evidence type="ECO:0000256" key="6">
    <source>
        <dbReference type="ARBA" id="ARBA00022840"/>
    </source>
</evidence>
<dbReference type="SMART" id="SM00490">
    <property type="entry name" value="HELICc"/>
    <property type="match status" value="1"/>
</dbReference>
<comment type="catalytic activity">
    <reaction evidence="10">
        <text>ATP + H2O = ADP + phosphate + H(+)</text>
        <dbReference type="Rhea" id="RHEA:13065"/>
        <dbReference type="ChEBI" id="CHEBI:15377"/>
        <dbReference type="ChEBI" id="CHEBI:15378"/>
        <dbReference type="ChEBI" id="CHEBI:30616"/>
        <dbReference type="ChEBI" id="CHEBI:43474"/>
        <dbReference type="ChEBI" id="CHEBI:456216"/>
        <dbReference type="EC" id="3.6.4.13"/>
    </reaction>
</comment>
<dbReference type="GO" id="GO:0003724">
    <property type="term" value="F:RNA helicase activity"/>
    <property type="evidence" value="ECO:0007669"/>
    <property type="project" value="UniProtKB-EC"/>
</dbReference>
<feature type="region of interest" description="Disordered" evidence="11">
    <location>
        <begin position="567"/>
        <end position="654"/>
    </location>
</feature>
<evidence type="ECO:0000259" key="14">
    <source>
        <dbReference type="PROSITE" id="PS51195"/>
    </source>
</evidence>
<feature type="short sequence motif" description="Q motif" evidence="8">
    <location>
        <begin position="75"/>
        <end position="104"/>
    </location>
</feature>
<feature type="domain" description="Helicase C-terminal" evidence="13">
    <location>
        <begin position="334"/>
        <end position="491"/>
    </location>
</feature>
<proteinExistence type="inferred from homology"/>
<protein>
    <recommendedName>
        <fullName evidence="10">ATP-dependent RNA helicase</fullName>
        <ecNumber evidence="10">3.6.4.13</ecNumber>
    </recommendedName>
</protein>
<dbReference type="InterPro" id="IPR014014">
    <property type="entry name" value="RNA_helicase_DEAD_Q_motif"/>
</dbReference>
<dbReference type="InterPro" id="IPR000629">
    <property type="entry name" value="RNA-helicase_DEAD-box_CS"/>
</dbReference>
<dbReference type="Gene3D" id="3.40.50.300">
    <property type="entry name" value="P-loop containing nucleotide triphosphate hydrolases"/>
    <property type="match status" value="2"/>
</dbReference>
<dbReference type="STRING" id="1531966.A0A0A1SYS0"/>
<evidence type="ECO:0000256" key="1">
    <source>
        <dbReference type="ARBA" id="ARBA00004604"/>
    </source>
</evidence>
<accession>A0A0A1SYS0</accession>
<name>A0A0A1SYS0_9HYPO</name>
<evidence type="ECO:0000256" key="2">
    <source>
        <dbReference type="ARBA" id="ARBA00022552"/>
    </source>
</evidence>
<dbReference type="GO" id="GO:0003723">
    <property type="term" value="F:RNA binding"/>
    <property type="evidence" value="ECO:0007669"/>
    <property type="project" value="UniProtKB-UniRule"/>
</dbReference>
<keyword evidence="4 9" id="KW-0378">Hydrolase</keyword>
<keyword evidence="5 9" id="KW-0347">Helicase</keyword>
<evidence type="ECO:0000256" key="4">
    <source>
        <dbReference type="ARBA" id="ARBA00022801"/>
    </source>
</evidence>
<feature type="domain" description="Helicase ATP-binding" evidence="12">
    <location>
        <begin position="107"/>
        <end position="298"/>
    </location>
</feature>
<comment type="domain">
    <text evidence="10">The Q motif is unique to and characteristic of the DEAD box family of RNA helicases and controls ATP binding and hydrolysis.</text>
</comment>
<dbReference type="Pfam" id="PF00271">
    <property type="entry name" value="Helicase_C"/>
    <property type="match status" value="1"/>
</dbReference>
<keyword evidence="7 10" id="KW-0694">RNA-binding</keyword>
<dbReference type="InterPro" id="IPR014001">
    <property type="entry name" value="Helicase_ATP-bd"/>
</dbReference>